<dbReference type="EMBL" id="JACIDO010000036">
    <property type="protein sequence ID" value="MBB3938351.1"/>
    <property type="molecule type" value="Genomic_DNA"/>
</dbReference>
<keyword evidence="2" id="KW-1185">Reference proteome</keyword>
<organism evidence="1 2">
    <name type="scientific">Aureimonas phyllosphaerae</name>
    <dbReference type="NCBI Taxonomy" id="1166078"/>
    <lineage>
        <taxon>Bacteria</taxon>
        <taxon>Pseudomonadati</taxon>
        <taxon>Pseudomonadota</taxon>
        <taxon>Alphaproteobacteria</taxon>
        <taxon>Hyphomicrobiales</taxon>
        <taxon>Aurantimonadaceae</taxon>
        <taxon>Aureimonas</taxon>
    </lineage>
</organism>
<evidence type="ECO:0000313" key="1">
    <source>
        <dbReference type="EMBL" id="MBB3938351.1"/>
    </source>
</evidence>
<protein>
    <submittedName>
        <fullName evidence="1">Uncharacterized protein</fullName>
    </submittedName>
</protein>
<reference evidence="1 2" key="1">
    <citation type="submission" date="2020-08" db="EMBL/GenBank/DDBJ databases">
        <title>Genomic Encyclopedia of Type Strains, Phase IV (KMG-IV): sequencing the most valuable type-strain genomes for metagenomic binning, comparative biology and taxonomic classification.</title>
        <authorList>
            <person name="Goeker M."/>
        </authorList>
    </citation>
    <scope>NUCLEOTIDE SEQUENCE [LARGE SCALE GENOMIC DNA]</scope>
    <source>
        <strain evidence="1 2">DSM 25024</strain>
    </source>
</reference>
<evidence type="ECO:0000313" key="2">
    <source>
        <dbReference type="Proteomes" id="UP000531216"/>
    </source>
</evidence>
<accession>A0A7W6C2I5</accession>
<comment type="caution">
    <text evidence="1">The sequence shown here is derived from an EMBL/GenBank/DDBJ whole genome shotgun (WGS) entry which is preliminary data.</text>
</comment>
<gene>
    <name evidence="1" type="ORF">GGR05_004528</name>
</gene>
<sequence length="573" mass="59441">GAGGGVVPVAFFVTRTKDGSIGQTYSADPGPGGSIQWARRTLGSTGTTTDIVGATGNSYVATQADYFCTIVAKRIVGGVVVGTAAADTIVLKAPTSYENFDSATGFAAGGAASRVSVETDRKIQGTGSLAVRGSGATGALYRTKSAAFVFDPATAGLCAVRMDNGDDPEYCTFSVGGLLLSLAGANNFIAGINAGGQVQSGVEPMWRTFRPSVIPTMKDFAPGSVDLRLQATQRINASGPTFFDAFVGNAEGVPTVCFACDDIRPSQHSIFLPMMQAAGLKGATIYVPWALVGTTDGSGGRLTLAQLHDLDDYGFSIALNGTRDDASIMTRASVQAWKDEMAEGRAWLAAQNFKNADPNSIVFPNAQMDQSGSTVSKTGVVSDGSDILTVSDTSDVAIGWRAAGLYVPQSPPTTVIGIIDATHLRVSAPCAAGTAPVDFVDTSPVWHRGKLLRAMDDIGITFGRSTGGTGGIHTRWGAGGKRIRKAFPNYSISNNEPQANILAAIDIVERDGTTMIPLVHAIKADNVDGLIDVAQNKLQAIVDRVASGVASGKLVNISQTAMMARDFPSIVPV</sequence>
<dbReference type="AlphaFoldDB" id="A0A7W6C2I5"/>
<feature type="non-terminal residue" evidence="1">
    <location>
        <position position="1"/>
    </location>
</feature>
<dbReference type="RefSeq" id="WP_175526984.1">
    <property type="nucleotide sequence ID" value="NZ_FOOA01000054.1"/>
</dbReference>
<proteinExistence type="predicted"/>
<dbReference type="Proteomes" id="UP000531216">
    <property type="component" value="Unassembled WGS sequence"/>
</dbReference>
<name>A0A7W6C2I5_9HYPH</name>